<gene>
    <name evidence="1" type="ORF">PG996_011302</name>
</gene>
<keyword evidence="2" id="KW-1185">Reference proteome</keyword>
<name>A0ABR1UGY9_9PEZI</name>
<dbReference type="Proteomes" id="UP001446871">
    <property type="component" value="Unassembled WGS sequence"/>
</dbReference>
<evidence type="ECO:0000313" key="1">
    <source>
        <dbReference type="EMBL" id="KAK8057365.1"/>
    </source>
</evidence>
<dbReference type="EMBL" id="JAQQWM010000007">
    <property type="protein sequence ID" value="KAK8057365.1"/>
    <property type="molecule type" value="Genomic_DNA"/>
</dbReference>
<organism evidence="1 2">
    <name type="scientific">Apiospora saccharicola</name>
    <dbReference type="NCBI Taxonomy" id="335842"/>
    <lineage>
        <taxon>Eukaryota</taxon>
        <taxon>Fungi</taxon>
        <taxon>Dikarya</taxon>
        <taxon>Ascomycota</taxon>
        <taxon>Pezizomycotina</taxon>
        <taxon>Sordariomycetes</taxon>
        <taxon>Xylariomycetidae</taxon>
        <taxon>Amphisphaeriales</taxon>
        <taxon>Apiosporaceae</taxon>
        <taxon>Apiospora</taxon>
    </lineage>
</organism>
<reference evidence="1 2" key="1">
    <citation type="submission" date="2023-01" db="EMBL/GenBank/DDBJ databases">
        <title>Analysis of 21 Apiospora genomes using comparative genomics revels a genus with tremendous synthesis potential of carbohydrate active enzymes and secondary metabolites.</title>
        <authorList>
            <person name="Sorensen T."/>
        </authorList>
    </citation>
    <scope>NUCLEOTIDE SEQUENCE [LARGE SCALE GENOMIC DNA]</scope>
    <source>
        <strain evidence="1 2">CBS 83171</strain>
    </source>
</reference>
<proteinExistence type="predicted"/>
<sequence length="78" mass="9285">MLEMTSPIPWIDLSFGMLEGWWRFDDGRGHALAHQERWGDAKPTKCHQIQYTIRFPKSNARTLEKVYLYFDHGQTYIP</sequence>
<protein>
    <submittedName>
        <fullName evidence="1">Ketoacyl-synt-domain-containing protein</fullName>
    </submittedName>
</protein>
<accession>A0ABR1UGY9</accession>
<evidence type="ECO:0000313" key="2">
    <source>
        <dbReference type="Proteomes" id="UP001446871"/>
    </source>
</evidence>
<comment type="caution">
    <text evidence="1">The sequence shown here is derived from an EMBL/GenBank/DDBJ whole genome shotgun (WGS) entry which is preliminary data.</text>
</comment>